<evidence type="ECO:0000313" key="2">
    <source>
        <dbReference type="EMBL" id="KYZ76863.1"/>
    </source>
</evidence>
<comment type="caution">
    <text evidence="2">The sequence shown here is derived from an EMBL/GenBank/DDBJ whole genome shotgun (WGS) entry which is preliminary data.</text>
</comment>
<dbReference type="SUPFAM" id="SSF55920">
    <property type="entry name" value="Creatinase/aminopeptidase"/>
    <property type="match status" value="1"/>
</dbReference>
<dbReference type="Pfam" id="PF00557">
    <property type="entry name" value="Peptidase_M24"/>
    <property type="match status" value="1"/>
</dbReference>
<sequence length="361" mass="40385">MSWSVNEYLVKLLRIRQLIAREQIDYVLVTCQTNFLWLTGGRPYVNQASEKACADLLIGQDKVYLVSNNIESNRLLTEELAGLGIEVACYDWWEEQGFDAIITGIVGGKKLLTDIQLGNRFSRLRWDLLEEEKFRYGQVGEAVANILEVIAFTIEPDMSELAIAEMIKHQAIVAGVNPWITLVAVDERAYQYRHPVPTGNKLKRYAMLCLTGQKYGLFVSTTRLVHFGQLPADLAKRHQAVMAVDAGFIGSTVPGVSVSSIFTSAVQSYQKWGYPEEWKSHHQGGMIGYMSREFRALETTKVEVRAGQAYAWNPTIAGVKSEDTILVCGNQATIVSKCRRFPTTLVEYPGGVVVRPSILVL</sequence>
<dbReference type="Proteomes" id="UP000076268">
    <property type="component" value="Unassembled WGS sequence"/>
</dbReference>
<reference evidence="2 3" key="1">
    <citation type="submission" date="2016-02" db="EMBL/GenBank/DDBJ databases">
        <title>Anaerosporomusa subterraneum gen. nov., sp. nov., a spore-forming obligate anaerobe isolated from saprolite.</title>
        <authorList>
            <person name="Choi J.K."/>
            <person name="Shah M."/>
            <person name="Yee N."/>
        </authorList>
    </citation>
    <scope>NUCLEOTIDE SEQUENCE [LARGE SCALE GENOMIC DNA]</scope>
    <source>
        <strain evidence="2 3">RU4</strain>
    </source>
</reference>
<accession>A0A154BS48</accession>
<dbReference type="Gene3D" id="3.90.230.10">
    <property type="entry name" value="Creatinase/methionine aminopeptidase superfamily"/>
    <property type="match status" value="1"/>
</dbReference>
<dbReference type="SUPFAM" id="SSF53092">
    <property type="entry name" value="Creatinase/prolidase N-terminal domain"/>
    <property type="match status" value="1"/>
</dbReference>
<protein>
    <submittedName>
        <fullName evidence="2">Peptidase M24</fullName>
    </submittedName>
</protein>
<evidence type="ECO:0000313" key="3">
    <source>
        <dbReference type="Proteomes" id="UP000076268"/>
    </source>
</evidence>
<dbReference type="PANTHER" id="PTHR46112">
    <property type="entry name" value="AMINOPEPTIDASE"/>
    <property type="match status" value="1"/>
</dbReference>
<dbReference type="InterPro" id="IPR000994">
    <property type="entry name" value="Pept_M24"/>
</dbReference>
<dbReference type="Gene3D" id="3.40.350.10">
    <property type="entry name" value="Creatinase/prolidase N-terminal domain"/>
    <property type="match status" value="1"/>
</dbReference>
<dbReference type="InterPro" id="IPR029149">
    <property type="entry name" value="Creatin/AminoP/Spt16_N"/>
</dbReference>
<dbReference type="EMBL" id="LSGP01000017">
    <property type="protein sequence ID" value="KYZ76863.1"/>
    <property type="molecule type" value="Genomic_DNA"/>
</dbReference>
<organism evidence="2 3">
    <name type="scientific">Anaerosporomusa subterranea</name>
    <dbReference type="NCBI Taxonomy" id="1794912"/>
    <lineage>
        <taxon>Bacteria</taxon>
        <taxon>Bacillati</taxon>
        <taxon>Bacillota</taxon>
        <taxon>Negativicutes</taxon>
        <taxon>Acetonemataceae</taxon>
        <taxon>Anaerosporomusa</taxon>
    </lineage>
</organism>
<dbReference type="AlphaFoldDB" id="A0A154BS48"/>
<dbReference type="InterPro" id="IPR036005">
    <property type="entry name" value="Creatinase/aminopeptidase-like"/>
</dbReference>
<dbReference type="CDD" id="cd01066">
    <property type="entry name" value="APP_MetAP"/>
    <property type="match status" value="1"/>
</dbReference>
<name>A0A154BS48_ANASB</name>
<dbReference type="PANTHER" id="PTHR46112:SF2">
    <property type="entry name" value="XAA-PRO AMINOPEPTIDASE P-RELATED"/>
    <property type="match status" value="1"/>
</dbReference>
<proteinExistence type="predicted"/>
<dbReference type="STRING" id="1794912.AXX12_09650"/>
<evidence type="ECO:0000259" key="1">
    <source>
        <dbReference type="Pfam" id="PF00557"/>
    </source>
</evidence>
<feature type="domain" description="Peptidase M24" evidence="1">
    <location>
        <begin position="138"/>
        <end position="327"/>
    </location>
</feature>
<keyword evidence="3" id="KW-1185">Reference proteome</keyword>
<dbReference type="OrthoDB" id="4850044at2"/>
<dbReference type="InterPro" id="IPR050659">
    <property type="entry name" value="Peptidase_M24B"/>
</dbReference>
<gene>
    <name evidence="2" type="ORF">AXX12_09650</name>
</gene>